<feature type="region of interest" description="Disordered" evidence="1">
    <location>
        <begin position="1"/>
        <end position="75"/>
    </location>
</feature>
<organism evidence="2 3">
    <name type="scientific">Monilinia fructicola</name>
    <name type="common">Brown rot fungus</name>
    <name type="synonym">Ciboria fructicola</name>
    <dbReference type="NCBI Taxonomy" id="38448"/>
    <lineage>
        <taxon>Eukaryota</taxon>
        <taxon>Fungi</taxon>
        <taxon>Dikarya</taxon>
        <taxon>Ascomycota</taxon>
        <taxon>Pezizomycotina</taxon>
        <taxon>Leotiomycetes</taxon>
        <taxon>Helotiales</taxon>
        <taxon>Sclerotiniaceae</taxon>
        <taxon>Monilinia</taxon>
    </lineage>
</organism>
<gene>
    <name evidence="2" type="ORF">EYC84_010800</name>
</gene>
<name>A0A5M9J861_MONFR</name>
<evidence type="ECO:0000256" key="1">
    <source>
        <dbReference type="SAM" id="MobiDB-lite"/>
    </source>
</evidence>
<sequence length="75" mass="8539">MKKPSETGRVAGCNDLSGGGKKSKIHPRKNNTSMPSTKHPEHPPKRYHHHVLSHRDVTDSHLPGGQWWENVERQK</sequence>
<dbReference type="EMBL" id="VICG01000014">
    <property type="protein sequence ID" value="KAA8565037.1"/>
    <property type="molecule type" value="Genomic_DNA"/>
</dbReference>
<evidence type="ECO:0000313" key="3">
    <source>
        <dbReference type="Proteomes" id="UP000322873"/>
    </source>
</evidence>
<reference evidence="2 3" key="1">
    <citation type="submission" date="2019-06" db="EMBL/GenBank/DDBJ databases">
        <title>Genome Sequence of the Brown Rot Fungal Pathogen Monilinia fructicola.</title>
        <authorList>
            <person name="De Miccolis Angelini R.M."/>
            <person name="Landi L."/>
            <person name="Abate D."/>
            <person name="Pollastro S."/>
            <person name="Romanazzi G."/>
            <person name="Faretra F."/>
        </authorList>
    </citation>
    <scope>NUCLEOTIDE SEQUENCE [LARGE SCALE GENOMIC DNA]</scope>
    <source>
        <strain evidence="2 3">Mfrc123</strain>
    </source>
</reference>
<evidence type="ECO:0000313" key="2">
    <source>
        <dbReference type="EMBL" id="KAA8565037.1"/>
    </source>
</evidence>
<proteinExistence type="predicted"/>
<comment type="caution">
    <text evidence="2">The sequence shown here is derived from an EMBL/GenBank/DDBJ whole genome shotgun (WGS) entry which is preliminary data.</text>
</comment>
<protein>
    <submittedName>
        <fullName evidence="2">Uncharacterized protein</fullName>
    </submittedName>
</protein>
<keyword evidence="3" id="KW-1185">Reference proteome</keyword>
<dbReference type="AlphaFoldDB" id="A0A5M9J861"/>
<accession>A0A5M9J861</accession>
<dbReference type="Proteomes" id="UP000322873">
    <property type="component" value="Unassembled WGS sequence"/>
</dbReference>